<keyword evidence="1" id="KW-0732">Signal</keyword>
<proteinExistence type="predicted"/>
<evidence type="ECO:0000313" key="3">
    <source>
        <dbReference type="Proteomes" id="UP000268684"/>
    </source>
</evidence>
<feature type="signal peptide" evidence="1">
    <location>
        <begin position="1"/>
        <end position="30"/>
    </location>
</feature>
<dbReference type="RefSeq" id="WP_122173399.1">
    <property type="nucleotide sequence ID" value="NZ_LR025744.1"/>
</dbReference>
<evidence type="ECO:0000256" key="1">
    <source>
        <dbReference type="SAM" id="SignalP"/>
    </source>
</evidence>
<dbReference type="GeneID" id="71059546"/>
<dbReference type="Gene3D" id="1.10.760.10">
    <property type="entry name" value="Cytochrome c-like domain"/>
    <property type="match status" value="1"/>
</dbReference>
<sequence length="161" mass="17346">MTVARRGAGRTGRHAAACIAACAAFGAVRAAPEQDTASRVPQGYVLNCMGCHGPAGAGVPGRIPPLRDSLGYFMRMPEGRAFAVRVPGASNSALSDADLARVLNWMLLRYNRDLLPRDFRPYSADEVARLRRPALMDVAKRRAWLIDALRARGSGNVPPAY</sequence>
<dbReference type="GO" id="GO:0009055">
    <property type="term" value="F:electron transfer activity"/>
    <property type="evidence" value="ECO:0007669"/>
    <property type="project" value="InterPro"/>
</dbReference>
<reference evidence="2 3" key="1">
    <citation type="submission" date="2017-11" db="EMBL/GenBank/DDBJ databases">
        <authorList>
            <person name="Seth-Smith MB H."/>
        </authorList>
    </citation>
    <scope>NUCLEOTIDE SEQUENCE [LARGE SCALE GENOMIC DNA]</scope>
    <source>
        <strain evidence="2">E</strain>
    </source>
</reference>
<feature type="chain" id="PRO_5042479102" evidence="1">
    <location>
        <begin position="31"/>
        <end position="161"/>
    </location>
</feature>
<dbReference type="EMBL" id="LR025744">
    <property type="protein sequence ID" value="VBB16939.1"/>
    <property type="molecule type" value="Genomic_DNA"/>
</dbReference>
<name>A0AAJ5T8T5_9BURK</name>
<gene>
    <name evidence="2" type="ORF">BSTAB16_7146</name>
</gene>
<dbReference type="AlphaFoldDB" id="A0AAJ5T8T5"/>
<dbReference type="Proteomes" id="UP000268684">
    <property type="component" value="Chromosome III"/>
</dbReference>
<organism evidence="2 3">
    <name type="scientific">Burkholderia stabilis</name>
    <dbReference type="NCBI Taxonomy" id="95485"/>
    <lineage>
        <taxon>Bacteria</taxon>
        <taxon>Pseudomonadati</taxon>
        <taxon>Pseudomonadota</taxon>
        <taxon>Betaproteobacteria</taxon>
        <taxon>Burkholderiales</taxon>
        <taxon>Burkholderiaceae</taxon>
        <taxon>Burkholderia</taxon>
        <taxon>Burkholderia cepacia complex</taxon>
    </lineage>
</organism>
<protein>
    <submittedName>
        <fullName evidence="2">Cytochrome c552,Cytochrome c, mono- and diheme variants</fullName>
    </submittedName>
</protein>
<accession>A0AAJ5T8T5</accession>
<dbReference type="InterPro" id="IPR036909">
    <property type="entry name" value="Cyt_c-like_dom_sf"/>
</dbReference>
<dbReference type="GO" id="GO:0020037">
    <property type="term" value="F:heme binding"/>
    <property type="evidence" value="ECO:0007669"/>
    <property type="project" value="InterPro"/>
</dbReference>
<dbReference type="SUPFAM" id="SSF46626">
    <property type="entry name" value="Cytochrome c"/>
    <property type="match status" value="1"/>
</dbReference>
<keyword evidence="3" id="KW-1185">Reference proteome</keyword>
<evidence type="ECO:0000313" key="2">
    <source>
        <dbReference type="EMBL" id="VBB16939.1"/>
    </source>
</evidence>